<sequence>MMLTSNRNRSCLIPTNYNDFCDRLNRDVYAVIKGAIPRDRAEEYADAFLSYIEDFGLGFNRNDPSTVKQDMLPVINEKGMILNYGITHEQWVWDICGEPAVIDAFAKVYEDDDLIVSFDVANVGFAKYLFHPSWLRNS</sequence>
<dbReference type="PANTHER" id="PTHR31630">
    <property type="entry name" value="PHYTANOYL-COA DIOXYGENASE-RELATED-RELATED"/>
    <property type="match status" value="1"/>
</dbReference>
<dbReference type="EMBL" id="EQ962656">
    <property type="protein sequence ID" value="EED16363.1"/>
    <property type="molecule type" value="Genomic_DNA"/>
</dbReference>
<dbReference type="GeneID" id="8107837"/>
<dbReference type="Proteomes" id="UP000001745">
    <property type="component" value="Unassembled WGS sequence"/>
</dbReference>
<name>B8MGY2_TALSN</name>
<dbReference type="SUPFAM" id="SSF51197">
    <property type="entry name" value="Clavaminate synthase-like"/>
    <property type="match status" value="1"/>
</dbReference>
<organism evidence="1 2">
    <name type="scientific">Talaromyces stipitatus (strain ATCC 10500 / CBS 375.48 / QM 6759 / NRRL 1006)</name>
    <name type="common">Penicillium stipitatum</name>
    <dbReference type="NCBI Taxonomy" id="441959"/>
    <lineage>
        <taxon>Eukaryota</taxon>
        <taxon>Fungi</taxon>
        <taxon>Dikarya</taxon>
        <taxon>Ascomycota</taxon>
        <taxon>Pezizomycotina</taxon>
        <taxon>Eurotiomycetes</taxon>
        <taxon>Eurotiomycetidae</taxon>
        <taxon>Eurotiales</taxon>
        <taxon>Trichocomaceae</taxon>
        <taxon>Talaromyces</taxon>
        <taxon>Talaromyces sect. Talaromyces</taxon>
    </lineage>
</organism>
<proteinExistence type="predicted"/>
<dbReference type="OMA" id="NNRETWI"/>
<dbReference type="PhylomeDB" id="B8MGY2"/>
<dbReference type="HOGENOM" id="CLU_1844681_0_0_1"/>
<evidence type="ECO:0000313" key="1">
    <source>
        <dbReference type="EMBL" id="EED16363.1"/>
    </source>
</evidence>
<dbReference type="OrthoDB" id="445007at2759"/>
<dbReference type="PANTHER" id="PTHR31630:SF7">
    <property type="entry name" value="PHYTANOYL-COA DIOXYGENASE"/>
    <property type="match status" value="1"/>
</dbReference>
<dbReference type="VEuPathDB" id="FungiDB:TSTA_014540"/>
<gene>
    <name evidence="1" type="ORF">TSTA_014540</name>
</gene>
<dbReference type="AlphaFoldDB" id="B8MGY2"/>
<dbReference type="InParanoid" id="B8MGY2"/>
<dbReference type="RefSeq" id="XP_002483597.1">
    <property type="nucleotide sequence ID" value="XM_002483552.1"/>
</dbReference>
<dbReference type="eggNOG" id="ENOG502QZ63">
    <property type="taxonomic scope" value="Eukaryota"/>
</dbReference>
<protein>
    <submittedName>
        <fullName evidence="1">Uncharacterized protein</fullName>
    </submittedName>
</protein>
<accession>B8MGY2</accession>
<keyword evidence="2" id="KW-1185">Reference proteome</keyword>
<evidence type="ECO:0000313" key="2">
    <source>
        <dbReference type="Proteomes" id="UP000001745"/>
    </source>
</evidence>
<reference evidence="2" key="1">
    <citation type="journal article" date="2015" name="Genome Announc.">
        <title>Genome sequence of the AIDS-associated pathogen Penicillium marneffei (ATCC18224) and its near taxonomic relative Talaromyces stipitatus (ATCC10500).</title>
        <authorList>
            <person name="Nierman W.C."/>
            <person name="Fedorova-Abrams N.D."/>
            <person name="Andrianopoulos A."/>
        </authorList>
    </citation>
    <scope>NUCLEOTIDE SEQUENCE [LARGE SCALE GENOMIC DNA]</scope>
    <source>
        <strain evidence="2">ATCC 10500 / CBS 375.48 / QM 6759 / NRRL 1006</strain>
    </source>
</reference>